<sequence length="187" mass="20098">MSATARPRQDVSKMAVPDAVLSKMRDAGAVIRKDPDALLTNVSGVTFRDPAWNAYEAWANTVDASIMVGAGFGPSPQVIEARRHAPPPLTGPILIEANSIRSHFAALHPDDVDSGERVEVAGPLNVALSFQEVHPPKLAMSPMLSTIENPSQADYPSISQLPAGFYICDVAHFWSNAVVQIAVFKQQ</sequence>
<organism evidence="1 3">
    <name type="scientific">Plasmodiophora brassicae</name>
    <name type="common">Clubroot disease agent</name>
    <dbReference type="NCBI Taxonomy" id="37360"/>
    <lineage>
        <taxon>Eukaryota</taxon>
        <taxon>Sar</taxon>
        <taxon>Rhizaria</taxon>
        <taxon>Endomyxa</taxon>
        <taxon>Phytomyxea</taxon>
        <taxon>Plasmodiophorida</taxon>
        <taxon>Plasmodiophoridae</taxon>
        <taxon>Plasmodiophora</taxon>
    </lineage>
</organism>
<proteinExistence type="predicted"/>
<reference evidence="1 3" key="1">
    <citation type="submission" date="2015-02" db="EMBL/GenBank/DDBJ databases">
        <authorList>
            <person name="Chooi Y.-H."/>
        </authorList>
    </citation>
    <scope>NUCLEOTIDE SEQUENCE [LARGE SCALE GENOMIC DNA]</scope>
    <source>
        <strain evidence="1">E3</strain>
    </source>
</reference>
<accession>A0A0G4J413</accession>
<reference evidence="2 4" key="2">
    <citation type="submission" date="2018-03" db="EMBL/GenBank/DDBJ databases">
        <authorList>
            <person name="Fogelqvist J."/>
        </authorList>
    </citation>
    <scope>NUCLEOTIDE SEQUENCE [LARGE SCALE GENOMIC DNA]</scope>
</reference>
<gene>
    <name evidence="1" type="ORF">PBRA_002286</name>
    <name evidence="2" type="ORF">PLBR_LOCUS6089</name>
</gene>
<evidence type="ECO:0000313" key="1">
    <source>
        <dbReference type="EMBL" id="CEP02021.1"/>
    </source>
</evidence>
<evidence type="ECO:0000313" key="2">
    <source>
        <dbReference type="EMBL" id="SPQ98874.1"/>
    </source>
</evidence>
<dbReference type="Proteomes" id="UP000290189">
    <property type="component" value="Unassembled WGS sequence"/>
</dbReference>
<dbReference type="EMBL" id="OVEO01000010">
    <property type="protein sequence ID" value="SPQ98874.1"/>
    <property type="molecule type" value="Genomic_DNA"/>
</dbReference>
<keyword evidence="2" id="KW-0496">Mitochondrion</keyword>
<name>A0A0G4J413_PLABS</name>
<dbReference type="AlphaFoldDB" id="A0A0G4J413"/>
<geneLocation type="mitochondrion" evidence="2"/>
<dbReference type="OMA" id="YEAWANT"/>
<keyword evidence="3" id="KW-1185">Reference proteome</keyword>
<dbReference type="Proteomes" id="UP000039324">
    <property type="component" value="Unassembled WGS sequence"/>
</dbReference>
<dbReference type="EMBL" id="CDSF01000122">
    <property type="protein sequence ID" value="CEP02021.1"/>
    <property type="molecule type" value="Genomic_DNA"/>
</dbReference>
<protein>
    <submittedName>
        <fullName evidence="1">Uncharacterized protein</fullName>
    </submittedName>
</protein>
<evidence type="ECO:0000313" key="4">
    <source>
        <dbReference type="Proteomes" id="UP000290189"/>
    </source>
</evidence>
<evidence type="ECO:0000313" key="3">
    <source>
        <dbReference type="Proteomes" id="UP000039324"/>
    </source>
</evidence>